<dbReference type="EMBL" id="LKMD01000106">
    <property type="protein sequence ID" value="PIA92400.1"/>
    <property type="molecule type" value="Genomic_DNA"/>
</dbReference>
<evidence type="ECO:0000256" key="4">
    <source>
        <dbReference type="ARBA" id="ARBA00022982"/>
    </source>
</evidence>
<gene>
    <name evidence="9" type="ORF">CB0940_09163</name>
    <name evidence="10" type="ORF">RHO25_011206</name>
</gene>
<keyword evidence="3 7" id="KW-0812">Transmembrane</keyword>
<evidence type="ECO:0000313" key="12">
    <source>
        <dbReference type="Proteomes" id="UP001302367"/>
    </source>
</evidence>
<evidence type="ECO:0000256" key="2">
    <source>
        <dbReference type="ARBA" id="ARBA00022448"/>
    </source>
</evidence>
<feature type="transmembrane region" description="Helical" evidence="7">
    <location>
        <begin position="12"/>
        <end position="36"/>
    </location>
</feature>
<evidence type="ECO:0000313" key="11">
    <source>
        <dbReference type="Proteomes" id="UP000230605"/>
    </source>
</evidence>
<evidence type="ECO:0000313" key="9">
    <source>
        <dbReference type="EMBL" id="PIA92400.1"/>
    </source>
</evidence>
<reference evidence="9 11" key="1">
    <citation type="submission" date="2015-10" db="EMBL/GenBank/DDBJ databases">
        <title>The cercosporin biosynthetic gene cluster was horizontally transferred to several fungal lineages and shown to be expanded in Cercospora beticola based on microsynteny with recipient genomes.</title>
        <authorList>
            <person name="De Jonge R."/>
            <person name="Ebert M.K."/>
            <person name="Suttle J.C."/>
            <person name="Jurick Ii W.M."/>
            <person name="Secor G.A."/>
            <person name="Thomma B.P."/>
            <person name="Van De Peer Y."/>
            <person name="Bolton M.D."/>
        </authorList>
    </citation>
    <scope>NUCLEOTIDE SEQUENCE [LARGE SCALE GENOMIC DNA]</scope>
    <source>
        <strain evidence="9 11">09-40</strain>
    </source>
</reference>
<evidence type="ECO:0000313" key="10">
    <source>
        <dbReference type="EMBL" id="WPB06549.1"/>
    </source>
</evidence>
<keyword evidence="2" id="KW-0813">Transport</keyword>
<feature type="transmembrane region" description="Helical" evidence="7">
    <location>
        <begin position="125"/>
        <end position="147"/>
    </location>
</feature>
<organism evidence="9 11">
    <name type="scientific">Cercospora beticola</name>
    <name type="common">Sugarbeet leaf spot fungus</name>
    <dbReference type="NCBI Taxonomy" id="122368"/>
    <lineage>
        <taxon>Eukaryota</taxon>
        <taxon>Fungi</taxon>
        <taxon>Dikarya</taxon>
        <taxon>Ascomycota</taxon>
        <taxon>Pezizomycotina</taxon>
        <taxon>Dothideomycetes</taxon>
        <taxon>Dothideomycetidae</taxon>
        <taxon>Mycosphaerellales</taxon>
        <taxon>Mycosphaerellaceae</taxon>
        <taxon>Cercospora</taxon>
    </lineage>
</organism>
<evidence type="ECO:0000259" key="8">
    <source>
        <dbReference type="PROSITE" id="PS50939"/>
    </source>
</evidence>
<dbReference type="SMART" id="SM00665">
    <property type="entry name" value="B561"/>
    <property type="match status" value="1"/>
</dbReference>
<dbReference type="CDD" id="cd08760">
    <property type="entry name" value="Cyt_b561_FRRS1_like"/>
    <property type="match status" value="1"/>
</dbReference>
<protein>
    <recommendedName>
        <fullName evidence="8">Cytochrome b561 domain-containing protein</fullName>
    </recommendedName>
</protein>
<dbReference type="OrthoDB" id="19261at2759"/>
<feature type="transmembrane region" description="Helical" evidence="7">
    <location>
        <begin position="83"/>
        <end position="105"/>
    </location>
</feature>
<reference evidence="10 12" key="2">
    <citation type="submission" date="2023-09" db="EMBL/GenBank/DDBJ databases">
        <title>Complete-Gapless Cercospora beticola genome.</title>
        <authorList>
            <person name="Wyatt N.A."/>
            <person name="Spanner R.E."/>
            <person name="Bolton M.D."/>
        </authorList>
    </citation>
    <scope>NUCLEOTIDE SEQUENCE [LARGE SCALE GENOMIC DNA]</scope>
    <source>
        <strain evidence="10">Cb09-40</strain>
    </source>
</reference>
<dbReference type="GO" id="GO:0016020">
    <property type="term" value="C:membrane"/>
    <property type="evidence" value="ECO:0007669"/>
    <property type="project" value="UniProtKB-SubCell"/>
</dbReference>
<dbReference type="Proteomes" id="UP000230605">
    <property type="component" value="Chromosome 7"/>
</dbReference>
<evidence type="ECO:0000256" key="7">
    <source>
        <dbReference type="SAM" id="Phobius"/>
    </source>
</evidence>
<comment type="subcellular location">
    <subcellularLocation>
        <location evidence="1">Membrane</location>
    </subcellularLocation>
</comment>
<evidence type="ECO:0000256" key="6">
    <source>
        <dbReference type="ARBA" id="ARBA00023136"/>
    </source>
</evidence>
<evidence type="ECO:0000256" key="5">
    <source>
        <dbReference type="ARBA" id="ARBA00022989"/>
    </source>
</evidence>
<dbReference type="InterPro" id="IPR006593">
    <property type="entry name" value="Cyt_b561/ferric_Rdtase_TM"/>
</dbReference>
<feature type="domain" description="Cytochrome b561" evidence="8">
    <location>
        <begin position="1"/>
        <end position="178"/>
    </location>
</feature>
<accession>A0A2G5HIN2</accession>
<keyword evidence="5 7" id="KW-1133">Transmembrane helix</keyword>
<keyword evidence="6 7" id="KW-0472">Membrane</keyword>
<evidence type="ECO:0000256" key="3">
    <source>
        <dbReference type="ARBA" id="ARBA00022692"/>
    </source>
</evidence>
<proteinExistence type="predicted"/>
<keyword evidence="4" id="KW-0249">Electron transport</keyword>
<feature type="transmembrane region" description="Helical" evidence="7">
    <location>
        <begin position="48"/>
        <end position="71"/>
    </location>
</feature>
<dbReference type="EMBL" id="CP134190">
    <property type="protein sequence ID" value="WPB06549.1"/>
    <property type="molecule type" value="Genomic_DNA"/>
</dbReference>
<dbReference type="Proteomes" id="UP001302367">
    <property type="component" value="Chromosome 7"/>
</dbReference>
<dbReference type="PANTHER" id="PTHR47797">
    <property type="entry name" value="DEHYDROGENASE, PUTATIVE (AFU_ORTHOLOGUE AFUA_8G05805)-RELATED"/>
    <property type="match status" value="1"/>
</dbReference>
<keyword evidence="12" id="KW-1185">Reference proteome</keyword>
<name>A0A2G5HIN2_CERBT</name>
<dbReference type="PROSITE" id="PS50939">
    <property type="entry name" value="CYTOCHROME_B561"/>
    <property type="match status" value="1"/>
</dbReference>
<dbReference type="PANTHER" id="PTHR47797:SF1">
    <property type="entry name" value="CYTOCHROME B561 DOMAIN-CONTAINING PROTEIN-RELATED"/>
    <property type="match status" value="1"/>
</dbReference>
<dbReference type="Gene3D" id="1.20.120.1770">
    <property type="match status" value="1"/>
</dbReference>
<feature type="transmembrane region" description="Helical" evidence="7">
    <location>
        <begin position="153"/>
        <end position="171"/>
    </location>
</feature>
<evidence type="ECO:0000256" key="1">
    <source>
        <dbReference type="ARBA" id="ARBA00004370"/>
    </source>
</evidence>
<sequence length="209" mass="23325">MAEYYMPADMALIKRVMTAHGVVASLSWAVVMPLGAIAMRKVPSSKAWLMHAAIMTLGLLMWTSAFAMGLWDVAQWKSDVSKFMHTIIGTAVFAFAWLQPILGVAHHYMWAKTHKRTLVSALHVYFGRLLISVSMVNGAIGLSMANIEGPKKWAYGVLVALIWIAYTMVSLDWDVKRDNQGQWALRRLQDPISSRSSKDQVSVIKSELS</sequence>
<dbReference type="AlphaFoldDB" id="A0A2G5HIN2"/>